<dbReference type="PANTHER" id="PTHR31066">
    <property type="entry name" value="OS05G0427100 PROTEIN-RELATED"/>
    <property type="match status" value="1"/>
</dbReference>
<accession>A0AAV9FAG7</accession>
<dbReference type="Gene3D" id="3.10.20.90">
    <property type="entry name" value="Phosphatidylinositol 3-kinase Catalytic Subunit, Chain A, domain 1"/>
    <property type="match status" value="1"/>
</dbReference>
<dbReference type="Proteomes" id="UP001180020">
    <property type="component" value="Unassembled WGS sequence"/>
</dbReference>
<comment type="caution">
    <text evidence="3">The sequence shown here is derived from an EMBL/GenBank/DDBJ whole genome shotgun (WGS) entry which is preliminary data.</text>
</comment>
<dbReference type="SUPFAM" id="SSF54277">
    <property type="entry name" value="CAD &amp; PB1 domains"/>
    <property type="match status" value="1"/>
</dbReference>
<organism evidence="3 4">
    <name type="scientific">Acorus calamus</name>
    <name type="common">Sweet flag</name>
    <dbReference type="NCBI Taxonomy" id="4465"/>
    <lineage>
        <taxon>Eukaryota</taxon>
        <taxon>Viridiplantae</taxon>
        <taxon>Streptophyta</taxon>
        <taxon>Embryophyta</taxon>
        <taxon>Tracheophyta</taxon>
        <taxon>Spermatophyta</taxon>
        <taxon>Magnoliopsida</taxon>
        <taxon>Liliopsida</taxon>
        <taxon>Acoraceae</taxon>
        <taxon>Acorus</taxon>
    </lineage>
</organism>
<feature type="region of interest" description="Disordered" evidence="1">
    <location>
        <begin position="163"/>
        <end position="183"/>
    </location>
</feature>
<protein>
    <recommendedName>
        <fullName evidence="2">PB1 domain-containing protein</fullName>
    </recommendedName>
</protein>
<evidence type="ECO:0000313" key="4">
    <source>
        <dbReference type="Proteomes" id="UP001180020"/>
    </source>
</evidence>
<feature type="domain" description="PB1" evidence="2">
    <location>
        <begin position="37"/>
        <end position="127"/>
    </location>
</feature>
<reference evidence="3" key="2">
    <citation type="submission" date="2023-06" db="EMBL/GenBank/DDBJ databases">
        <authorList>
            <person name="Ma L."/>
            <person name="Liu K.-W."/>
            <person name="Li Z."/>
            <person name="Hsiao Y.-Y."/>
            <person name="Qi Y."/>
            <person name="Fu T."/>
            <person name="Tang G."/>
            <person name="Zhang D."/>
            <person name="Sun W.-H."/>
            <person name="Liu D.-K."/>
            <person name="Li Y."/>
            <person name="Chen G.-Z."/>
            <person name="Liu X.-D."/>
            <person name="Liao X.-Y."/>
            <person name="Jiang Y.-T."/>
            <person name="Yu X."/>
            <person name="Hao Y."/>
            <person name="Huang J."/>
            <person name="Zhao X.-W."/>
            <person name="Ke S."/>
            <person name="Chen Y.-Y."/>
            <person name="Wu W.-L."/>
            <person name="Hsu J.-L."/>
            <person name="Lin Y.-F."/>
            <person name="Huang M.-D."/>
            <person name="Li C.-Y."/>
            <person name="Huang L."/>
            <person name="Wang Z.-W."/>
            <person name="Zhao X."/>
            <person name="Zhong W.-Y."/>
            <person name="Peng D.-H."/>
            <person name="Ahmad S."/>
            <person name="Lan S."/>
            <person name="Zhang J.-S."/>
            <person name="Tsai W.-C."/>
            <person name="Van De Peer Y."/>
            <person name="Liu Z.-J."/>
        </authorList>
    </citation>
    <scope>NUCLEOTIDE SEQUENCE</scope>
    <source>
        <strain evidence="3">CP</strain>
        <tissue evidence="3">Leaves</tissue>
    </source>
</reference>
<proteinExistence type="predicted"/>
<feature type="compositionally biased region" description="Low complexity" evidence="1">
    <location>
        <begin position="163"/>
        <end position="173"/>
    </location>
</feature>
<evidence type="ECO:0000259" key="2">
    <source>
        <dbReference type="SMART" id="SM00666"/>
    </source>
</evidence>
<dbReference type="Pfam" id="PF00564">
    <property type="entry name" value="PB1"/>
    <property type="match status" value="1"/>
</dbReference>
<evidence type="ECO:0000313" key="3">
    <source>
        <dbReference type="EMBL" id="KAK1322707.1"/>
    </source>
</evidence>
<reference evidence="3" key="1">
    <citation type="journal article" date="2023" name="Nat. Commun.">
        <title>Diploid and tetraploid genomes of Acorus and the evolution of monocots.</title>
        <authorList>
            <person name="Ma L."/>
            <person name="Liu K.W."/>
            <person name="Li Z."/>
            <person name="Hsiao Y.Y."/>
            <person name="Qi Y."/>
            <person name="Fu T."/>
            <person name="Tang G.D."/>
            <person name="Zhang D."/>
            <person name="Sun W.H."/>
            <person name="Liu D.K."/>
            <person name="Li Y."/>
            <person name="Chen G.Z."/>
            <person name="Liu X.D."/>
            <person name="Liao X.Y."/>
            <person name="Jiang Y.T."/>
            <person name="Yu X."/>
            <person name="Hao Y."/>
            <person name="Huang J."/>
            <person name="Zhao X.W."/>
            <person name="Ke S."/>
            <person name="Chen Y.Y."/>
            <person name="Wu W.L."/>
            <person name="Hsu J.L."/>
            <person name="Lin Y.F."/>
            <person name="Huang M.D."/>
            <person name="Li C.Y."/>
            <person name="Huang L."/>
            <person name="Wang Z.W."/>
            <person name="Zhao X."/>
            <person name="Zhong W.Y."/>
            <person name="Peng D.H."/>
            <person name="Ahmad S."/>
            <person name="Lan S."/>
            <person name="Zhang J.S."/>
            <person name="Tsai W.C."/>
            <person name="Van de Peer Y."/>
            <person name="Liu Z.J."/>
        </authorList>
    </citation>
    <scope>NUCLEOTIDE SEQUENCE</scope>
    <source>
        <strain evidence="3">CP</strain>
    </source>
</reference>
<name>A0AAV9FAG7_ACOCL</name>
<keyword evidence="4" id="KW-1185">Reference proteome</keyword>
<dbReference type="CDD" id="cd06410">
    <property type="entry name" value="PB1_UP2"/>
    <property type="match status" value="1"/>
</dbReference>
<dbReference type="InterPro" id="IPR053198">
    <property type="entry name" value="Gynoecium_Dev_Regulator"/>
</dbReference>
<dbReference type="SMART" id="SM00666">
    <property type="entry name" value="PB1"/>
    <property type="match status" value="1"/>
</dbReference>
<dbReference type="AlphaFoldDB" id="A0AAV9FAG7"/>
<dbReference type="InterPro" id="IPR000270">
    <property type="entry name" value="PB1_dom"/>
</dbReference>
<sequence>MGSSEVGVEEGGAAVAEPEAAQLKFLCSHGGRILPRPSDGQLKYVGGETRVLAVPRSISYKELMKKVRSQINGGEAVLKYQLSPEDLDVLVSVTGEEDLRHMLDEHDRFSSSSSSSQPRLRLFLFPSNPPPPSPHHHHPSEIEQRYIDALNGVVSAPTVSFTVSSSVDSSPKSATDEAPNNYNLTTTTATANRNYELHRVHSSPNLYGYGGHNHNHQHHQTCHSNININNNNYRLNNENYQNYYSRGAQGDS</sequence>
<gene>
    <name evidence="3" type="ORF">QJS10_CPA02g00769</name>
</gene>
<dbReference type="EMBL" id="JAUJYO010000002">
    <property type="protein sequence ID" value="KAK1322707.1"/>
    <property type="molecule type" value="Genomic_DNA"/>
</dbReference>
<dbReference type="PANTHER" id="PTHR31066:SF47">
    <property type="entry name" value="PB1 DOMAIN-CONTAINING PROTEIN"/>
    <property type="match status" value="1"/>
</dbReference>
<evidence type="ECO:0000256" key="1">
    <source>
        <dbReference type="SAM" id="MobiDB-lite"/>
    </source>
</evidence>